<organism evidence="5 6">
    <name type="scientific">Anopheles culicifacies</name>
    <dbReference type="NCBI Taxonomy" id="139723"/>
    <lineage>
        <taxon>Eukaryota</taxon>
        <taxon>Metazoa</taxon>
        <taxon>Ecdysozoa</taxon>
        <taxon>Arthropoda</taxon>
        <taxon>Hexapoda</taxon>
        <taxon>Insecta</taxon>
        <taxon>Pterygota</taxon>
        <taxon>Neoptera</taxon>
        <taxon>Endopterygota</taxon>
        <taxon>Diptera</taxon>
        <taxon>Nematocera</taxon>
        <taxon>Culicoidea</taxon>
        <taxon>Culicidae</taxon>
        <taxon>Anophelinae</taxon>
        <taxon>Anopheles</taxon>
        <taxon>culicifacies species complex</taxon>
    </lineage>
</organism>
<dbReference type="InterPro" id="IPR050517">
    <property type="entry name" value="DDR_Repair_Kinase"/>
</dbReference>
<feature type="region of interest" description="Disordered" evidence="2">
    <location>
        <begin position="915"/>
        <end position="965"/>
    </location>
</feature>
<dbReference type="PROSITE" id="PS50290">
    <property type="entry name" value="PI3_4_KINASE_3"/>
    <property type="match status" value="1"/>
</dbReference>
<dbReference type="GO" id="GO:0005737">
    <property type="term" value="C:cytoplasm"/>
    <property type="evidence" value="ECO:0007669"/>
    <property type="project" value="TreeGrafter"/>
</dbReference>
<dbReference type="Pfam" id="PF02260">
    <property type="entry name" value="FATC"/>
    <property type="match status" value="1"/>
</dbReference>
<evidence type="ECO:0000259" key="3">
    <source>
        <dbReference type="PROSITE" id="PS50290"/>
    </source>
</evidence>
<evidence type="ECO:0000259" key="4">
    <source>
        <dbReference type="PROSITE" id="PS51190"/>
    </source>
</evidence>
<feature type="domain" description="FATC" evidence="4">
    <location>
        <begin position="988"/>
        <end position="1020"/>
    </location>
</feature>
<feature type="coiled-coil region" evidence="1">
    <location>
        <begin position="789"/>
        <end position="816"/>
    </location>
</feature>
<name>A0A182MNP7_9DIPT</name>
<dbReference type="GO" id="GO:0031932">
    <property type="term" value="C:TORC2 complex"/>
    <property type="evidence" value="ECO:0007669"/>
    <property type="project" value="TreeGrafter"/>
</dbReference>
<dbReference type="GO" id="GO:0004674">
    <property type="term" value="F:protein serine/threonine kinase activity"/>
    <property type="evidence" value="ECO:0007669"/>
    <property type="project" value="TreeGrafter"/>
</dbReference>
<dbReference type="GO" id="GO:0005634">
    <property type="term" value="C:nucleus"/>
    <property type="evidence" value="ECO:0007669"/>
    <property type="project" value="TreeGrafter"/>
</dbReference>
<dbReference type="GO" id="GO:0031929">
    <property type="term" value="P:TOR signaling"/>
    <property type="evidence" value="ECO:0007669"/>
    <property type="project" value="TreeGrafter"/>
</dbReference>
<dbReference type="AlphaFoldDB" id="A0A182MNP7"/>
<keyword evidence="1" id="KW-0175">Coiled coil</keyword>
<evidence type="ECO:0000256" key="1">
    <source>
        <dbReference type="SAM" id="Coils"/>
    </source>
</evidence>
<dbReference type="EnsemblMetazoa" id="ACUA022647-RA">
    <property type="protein sequence ID" value="ACUA022647-PA"/>
    <property type="gene ID" value="ACUA022647"/>
</dbReference>
<evidence type="ECO:0000256" key="2">
    <source>
        <dbReference type="SAM" id="MobiDB-lite"/>
    </source>
</evidence>
<dbReference type="InterPro" id="IPR003152">
    <property type="entry name" value="FATC_dom"/>
</dbReference>
<protein>
    <submittedName>
        <fullName evidence="5">Non-specific serine/threonine protein kinase</fullName>
    </submittedName>
</protein>
<dbReference type="InterPro" id="IPR011009">
    <property type="entry name" value="Kinase-like_dom_sf"/>
</dbReference>
<dbReference type="PANTHER" id="PTHR11139:SF119">
    <property type="entry name" value="SERINE_THREONINE-PROTEIN KINASE SMG1"/>
    <property type="match status" value="1"/>
</dbReference>
<reference evidence="5" key="2">
    <citation type="submission" date="2020-05" db="UniProtKB">
        <authorList>
            <consortium name="EnsemblMetazoa"/>
        </authorList>
    </citation>
    <scope>IDENTIFICATION</scope>
    <source>
        <strain evidence="5">A-37</strain>
    </source>
</reference>
<dbReference type="SUPFAM" id="SSF56112">
    <property type="entry name" value="Protein kinase-like (PK-like)"/>
    <property type="match status" value="1"/>
</dbReference>
<dbReference type="PANTHER" id="PTHR11139">
    <property type="entry name" value="ATAXIA TELANGIECTASIA MUTATED ATM -RELATED"/>
    <property type="match status" value="1"/>
</dbReference>
<dbReference type="GO" id="GO:0031931">
    <property type="term" value="C:TORC1 complex"/>
    <property type="evidence" value="ECO:0007669"/>
    <property type="project" value="TreeGrafter"/>
</dbReference>
<feature type="coiled-coil region" evidence="1">
    <location>
        <begin position="131"/>
        <end position="158"/>
    </location>
</feature>
<sequence length="1020" mass="115486">MGGAVRLPGKETIKGTFRLACEHVLKSLKKGSRTLLTLLEAFVYDPLVDWAIGEEIGSGLPMTATDITVSTAAAASKAPGGGVGGASRYISQAKKQLDREVTRDTLAVRFAECHNDWFQNRDELLQQLICLQKYLRNLREVRTELAESERLRTSLSQQSQLIGEVEYLDTAFSSHPLASLSHRLNKRASLQEVYAAQREHLVQQAELLTRQLEEYSKYRKAIDEKQLELLRYELADVPELILPDDDTQQLLVAFLPKNDPGYVQYSFARTELSELQRRAAPVAEKIFNLLQQYGERLPSDSNDTHPLHHYAGWYKQLAEGSQEPAVALERAQQIVREQEKTKTLHLERQSEEIVAGRQRIMVLIRALLDAEHTALDGATVQVQLMSNLAGHLLEACSSNQRFIDASVLDCLQRTAAEYKSLDQFYNILGPLVHRHQNATSDREMQLNEQFEQLVLNVEQYLREETLDDEMICEAIEMARMLVDSWAELVLEDVSGDVELAFDELLKMASAPWPEMYPLKMTNQCETINQFNEAKILSIWHYKQPKLSSNRIAELTESLLQAAKFQTIFELRNGTLSHQNQHDGISISTSVDCFVKRFIRFRLAGRGALAAISAVHDTTTTTSVESNIRESAAWMQNLSDAVKSLSPIPPLLVEALEELKRHTEALRNRLAWASAAHPPLCSLELPVAFERSSTHCIDSSSRWICSLQRVLAYGQAVLRYEGTRRYDDPTLADEFSKMAEKWQKTLTGYTVRGASFVSPTEEALVELLDPEGSIDHTWISNVRALIDDMTEQVLRKIDNLEQDERTLQKALHTATKRLQTLCHTHDNIVGDIRSLLRTQLRIGGSPALREYLQRYRRFLDLLQTAHEAIVATVTQSNDSADSTASAYTIDDAGEMVDELLALIGDVFEQLFQFDEPPDEADQDERSNGQEVDDDDDASGTSAHLHDSAPSERKEQKQKEQKEQKRNAYAVSVWRRIRMKLEGRDPDPARRSGVSEQVTWMIDEAMDPSNLAVLYEGWTPWV</sequence>
<dbReference type="Proteomes" id="UP000075883">
    <property type="component" value="Unassembled WGS sequence"/>
</dbReference>
<accession>A0A182MNP7</accession>
<dbReference type="VEuPathDB" id="VectorBase:ACUA022647"/>
<dbReference type="PROSITE" id="PS51190">
    <property type="entry name" value="FATC"/>
    <property type="match status" value="1"/>
</dbReference>
<keyword evidence="6" id="KW-1185">Reference proteome</keyword>
<feature type="compositionally biased region" description="Basic and acidic residues" evidence="2">
    <location>
        <begin position="942"/>
        <end position="964"/>
    </location>
</feature>
<reference evidence="6" key="1">
    <citation type="submission" date="2013-09" db="EMBL/GenBank/DDBJ databases">
        <title>The Genome Sequence of Anopheles culicifacies species A.</title>
        <authorList>
            <consortium name="The Broad Institute Genomics Platform"/>
            <person name="Neafsey D.E."/>
            <person name="Besansky N."/>
            <person name="Howell P."/>
            <person name="Walton C."/>
            <person name="Young S.K."/>
            <person name="Zeng Q."/>
            <person name="Gargeya S."/>
            <person name="Fitzgerald M."/>
            <person name="Haas B."/>
            <person name="Abouelleil A."/>
            <person name="Allen A.W."/>
            <person name="Alvarado L."/>
            <person name="Arachchi H.M."/>
            <person name="Berlin A.M."/>
            <person name="Chapman S.B."/>
            <person name="Gainer-Dewar J."/>
            <person name="Goldberg J."/>
            <person name="Griggs A."/>
            <person name="Gujja S."/>
            <person name="Hansen M."/>
            <person name="Howarth C."/>
            <person name="Imamovic A."/>
            <person name="Ireland A."/>
            <person name="Larimer J."/>
            <person name="McCowan C."/>
            <person name="Murphy C."/>
            <person name="Pearson M."/>
            <person name="Poon T.W."/>
            <person name="Priest M."/>
            <person name="Roberts A."/>
            <person name="Saif S."/>
            <person name="Shea T."/>
            <person name="Sisk P."/>
            <person name="Sykes S."/>
            <person name="Wortman J."/>
            <person name="Nusbaum C."/>
            <person name="Birren B."/>
        </authorList>
    </citation>
    <scope>NUCLEOTIDE SEQUENCE [LARGE SCALE GENOMIC DNA]</scope>
    <source>
        <strain evidence="6">A-37</strain>
    </source>
</reference>
<dbReference type="InterPro" id="IPR000403">
    <property type="entry name" value="PI3/4_kinase_cat_dom"/>
</dbReference>
<feature type="domain" description="PI3K/PI4K catalytic" evidence="3">
    <location>
        <begin position="1"/>
        <end position="90"/>
    </location>
</feature>
<proteinExistence type="predicted"/>
<evidence type="ECO:0000313" key="6">
    <source>
        <dbReference type="Proteomes" id="UP000075883"/>
    </source>
</evidence>
<dbReference type="SMART" id="SM01343">
    <property type="entry name" value="FATC"/>
    <property type="match status" value="1"/>
</dbReference>
<evidence type="ECO:0000313" key="5">
    <source>
        <dbReference type="EnsemblMetazoa" id="ACUA022647-PA"/>
    </source>
</evidence>
<dbReference type="EMBL" id="AXCM01000632">
    <property type="status" value="NOT_ANNOTATED_CDS"/>
    <property type="molecule type" value="Genomic_DNA"/>
</dbReference>
<dbReference type="GO" id="GO:0016242">
    <property type="term" value="P:negative regulation of macroautophagy"/>
    <property type="evidence" value="ECO:0007669"/>
    <property type="project" value="TreeGrafter"/>
</dbReference>
<dbReference type="STRING" id="139723.A0A182MNP7"/>